<organism evidence="2 3">
    <name type="scientific">Oceanicella actignis</name>
    <dbReference type="NCBI Taxonomy" id="1189325"/>
    <lineage>
        <taxon>Bacteria</taxon>
        <taxon>Pseudomonadati</taxon>
        <taxon>Pseudomonadota</taxon>
        <taxon>Alphaproteobacteria</taxon>
        <taxon>Rhodobacterales</taxon>
        <taxon>Paracoccaceae</taxon>
        <taxon>Oceanicella</taxon>
    </lineage>
</organism>
<dbReference type="Proteomes" id="UP000184066">
    <property type="component" value="Unassembled WGS sequence"/>
</dbReference>
<feature type="compositionally biased region" description="Low complexity" evidence="1">
    <location>
        <begin position="121"/>
        <end position="135"/>
    </location>
</feature>
<dbReference type="AlphaFoldDB" id="A0A1M7SCQ1"/>
<dbReference type="RefSeq" id="WP_072746295.1">
    <property type="nucleotide sequence ID" value="NZ_FOHL01000003.1"/>
</dbReference>
<gene>
    <name evidence="2" type="ORF">SAMN05216200_102224</name>
</gene>
<feature type="region of interest" description="Disordered" evidence="1">
    <location>
        <begin position="1"/>
        <end position="173"/>
    </location>
</feature>
<keyword evidence="3" id="KW-1185">Reference proteome</keyword>
<feature type="compositionally biased region" description="Pro residues" evidence="1">
    <location>
        <begin position="43"/>
        <end position="64"/>
    </location>
</feature>
<proteinExistence type="predicted"/>
<reference evidence="2 3" key="1">
    <citation type="submission" date="2016-12" db="EMBL/GenBank/DDBJ databases">
        <authorList>
            <person name="Song W.-J."/>
            <person name="Kurnit D.M."/>
        </authorList>
    </citation>
    <scope>NUCLEOTIDE SEQUENCE [LARGE SCALE GENOMIC DNA]</scope>
    <source>
        <strain evidence="2 3">CGMCC 1.10808</strain>
    </source>
</reference>
<dbReference type="OrthoDB" id="7875768at2"/>
<sequence length="229" mass="24078">MQDDDKKGPGADPLDAIRRIVSEELGRPPLPPAQAIRRAADPAPAPARSAPPAPPSSRPSSRPPSPRDEDDDDVLVLTPQMRRDRPEADEGPAAEGPADEAPAPGDSPLRLRASTTIAAEGAAPLRATADAAPAARGGGDEGAARLRATMAARDSDASDEDDADAASEAPLTLFAERDDDERVAQMSVAELRELVRDVLREELGGAMGERISANIRKLVQIEVRRATGR</sequence>
<dbReference type="EMBL" id="FRDL01000002">
    <property type="protein sequence ID" value="SHN56244.1"/>
    <property type="molecule type" value="Genomic_DNA"/>
</dbReference>
<accession>A0A1M7SCQ1</accession>
<evidence type="ECO:0000256" key="1">
    <source>
        <dbReference type="SAM" id="MobiDB-lite"/>
    </source>
</evidence>
<name>A0A1M7SCQ1_9RHOB</name>
<feature type="compositionally biased region" description="Low complexity" evidence="1">
    <location>
        <begin position="93"/>
        <end position="106"/>
    </location>
</feature>
<evidence type="ECO:0000313" key="2">
    <source>
        <dbReference type="EMBL" id="SHN56244.1"/>
    </source>
</evidence>
<evidence type="ECO:0000313" key="3">
    <source>
        <dbReference type="Proteomes" id="UP000184066"/>
    </source>
</evidence>
<feature type="compositionally biased region" description="Basic and acidic residues" evidence="1">
    <location>
        <begin position="1"/>
        <end position="26"/>
    </location>
</feature>
<protein>
    <submittedName>
        <fullName evidence="2">Uncharacterized protein</fullName>
    </submittedName>
</protein>